<dbReference type="InterPro" id="IPR052933">
    <property type="entry name" value="DNA_Protect_Modify"/>
</dbReference>
<dbReference type="InterPro" id="IPR029063">
    <property type="entry name" value="SAM-dependent_MTases_sf"/>
</dbReference>
<gene>
    <name evidence="3" type="ORF">DID87_00065</name>
</gene>
<dbReference type="Proteomes" id="UP000313312">
    <property type="component" value="Unassembled WGS sequence"/>
</dbReference>
<keyword evidence="3" id="KW-0489">Methyltransferase</keyword>
<dbReference type="SUPFAM" id="SSF53335">
    <property type="entry name" value="S-adenosyl-L-methionine-dependent methyltransferases"/>
    <property type="match status" value="1"/>
</dbReference>
<dbReference type="PIRSF" id="PIRSF026567">
    <property type="entry name" value="Adenine_mtase_bact_prd"/>
    <property type="match status" value="1"/>
</dbReference>
<feature type="domain" description="YtxK-like N-terminal helical" evidence="2">
    <location>
        <begin position="8"/>
        <end position="88"/>
    </location>
</feature>
<reference evidence="3 4" key="1">
    <citation type="submission" date="2018-05" db="EMBL/GenBank/DDBJ databases">
        <title>Lactobacillus sanfranciscensis Ah4 draft denome sequence.</title>
        <authorList>
            <person name="Zhang G."/>
        </authorList>
    </citation>
    <scope>NUCLEOTIDE SEQUENCE [LARGE SCALE GENOMIC DNA]</scope>
    <source>
        <strain evidence="3 4">Ah4</strain>
    </source>
</reference>
<evidence type="ECO:0000313" key="4">
    <source>
        <dbReference type="Proteomes" id="UP000313312"/>
    </source>
</evidence>
<dbReference type="GO" id="GO:0032259">
    <property type="term" value="P:methylation"/>
    <property type="evidence" value="ECO:0007669"/>
    <property type="project" value="UniProtKB-KW"/>
</dbReference>
<dbReference type="InterPro" id="IPR003356">
    <property type="entry name" value="DNA_methylase_A-5"/>
</dbReference>
<dbReference type="Gene3D" id="1.10.150.470">
    <property type="match status" value="1"/>
</dbReference>
<organism evidence="3 4">
    <name type="scientific">Fructilactobacillus sanfranciscensis</name>
    <name type="common">Lactobacillus sanfranciscensis</name>
    <dbReference type="NCBI Taxonomy" id="1625"/>
    <lineage>
        <taxon>Bacteria</taxon>
        <taxon>Bacillati</taxon>
        <taxon>Bacillota</taxon>
        <taxon>Bacilli</taxon>
        <taxon>Lactobacillales</taxon>
        <taxon>Lactobacillaceae</taxon>
        <taxon>Fructilactobacillus</taxon>
    </lineage>
</organism>
<evidence type="ECO:0000313" key="3">
    <source>
        <dbReference type="EMBL" id="TNK91112.1"/>
    </source>
</evidence>
<keyword evidence="3" id="KW-0808">Transferase</keyword>
<dbReference type="PANTHER" id="PTHR41313:SF1">
    <property type="entry name" value="DNA METHYLASE ADENINE-SPECIFIC DOMAIN-CONTAINING PROTEIN"/>
    <property type="match status" value="1"/>
</dbReference>
<evidence type="ECO:0000259" key="1">
    <source>
        <dbReference type="Pfam" id="PF02384"/>
    </source>
</evidence>
<feature type="domain" description="DNA methylase adenine-specific" evidence="1">
    <location>
        <begin position="101"/>
        <end position="308"/>
    </location>
</feature>
<dbReference type="RefSeq" id="WP_103428480.1">
    <property type="nucleotide sequence ID" value="NZ_CAUOSB010000001.1"/>
</dbReference>
<dbReference type="InterPro" id="IPR048375">
    <property type="entry name" value="YtxK-like_N"/>
</dbReference>
<comment type="caution">
    <text evidence="3">The sequence shown here is derived from an EMBL/GenBank/DDBJ whole genome shotgun (WGS) entry which is preliminary data.</text>
</comment>
<dbReference type="PANTHER" id="PTHR41313">
    <property type="entry name" value="ADENINE-SPECIFIC METHYLTRANSFERASE"/>
    <property type="match status" value="1"/>
</dbReference>
<dbReference type="EMBL" id="QFCR01000001">
    <property type="protein sequence ID" value="TNK91112.1"/>
    <property type="molecule type" value="Genomic_DNA"/>
</dbReference>
<protein>
    <submittedName>
        <fullName evidence="3">Class I SAM-dependent methyltransferase</fullName>
    </submittedName>
</protein>
<dbReference type="Pfam" id="PF21106">
    <property type="entry name" value="YtxK_like"/>
    <property type="match status" value="1"/>
</dbReference>
<dbReference type="Pfam" id="PF02384">
    <property type="entry name" value="N6_Mtase"/>
    <property type="match status" value="1"/>
</dbReference>
<dbReference type="GO" id="GO:0008170">
    <property type="term" value="F:N-methyltransferase activity"/>
    <property type="evidence" value="ECO:0007669"/>
    <property type="project" value="InterPro"/>
</dbReference>
<dbReference type="InterPro" id="IPR016843">
    <property type="entry name" value="S-AdoMet-dep_Ade-MeTrfase_prd"/>
</dbReference>
<proteinExistence type="predicted"/>
<dbReference type="AlphaFoldDB" id="A0A5C4TLS5"/>
<evidence type="ECO:0000259" key="2">
    <source>
        <dbReference type="Pfam" id="PF21106"/>
    </source>
</evidence>
<sequence length="338" mass="38118">MSEKDTTDLYQVFDQSTTVLMQALNTSYLDAFIETADNIIDNGTVRVEDGVPNEKIVKELTELYKTVDYKKMDAPSIRRAIQMAMIRAIKVDKIQAIHQITPDTIAYIMGYLILRLYKEQKSVKVLDPAVGSANLLTAVMNQLNLELHENVSGIGIDNDDSMISIASISAKMQGLDIELIHQDSLAEMDIPDIDLVVSDLPVGYYPIDENTVGFETRASKGHSYVHHLLIEQSVKYLKEGEFAVFLVPSNLFQTNEAKGLLKWMQDTVYLQGVLNLPKELFLNESAQKAIMILQKRGNGAKQADKVMLGEFPSFKDTDAFQKFMQEVVDWEEKDLLKK</sequence>
<name>A0A5C4TLS5_FRUSA</name>
<dbReference type="GO" id="GO:0003677">
    <property type="term" value="F:DNA binding"/>
    <property type="evidence" value="ECO:0007669"/>
    <property type="project" value="InterPro"/>
</dbReference>
<accession>A0A5C4TLS5</accession>
<dbReference type="Gene3D" id="3.40.50.150">
    <property type="entry name" value="Vaccinia Virus protein VP39"/>
    <property type="match status" value="1"/>
</dbReference>